<dbReference type="AlphaFoldDB" id="A0A8B8M0N1"/>
<dbReference type="InterPro" id="IPR014729">
    <property type="entry name" value="Rossmann-like_a/b/a_fold"/>
</dbReference>
<dbReference type="CDD" id="cd23659">
    <property type="entry name" value="USP_At3g01520-like"/>
    <property type="match status" value="1"/>
</dbReference>
<gene>
    <name evidence="3" type="primary">LOC113869889</name>
</gene>
<sequence length="178" mass="20249">MEKKKVMVVIDENEHSYHTLTWVLDNLNELFTTKSSLIILATQPNYNYASIAPQFGSAGLSFFSFGSNQELIKSIQQRTNSIYEGLCEKAKNVCANRGVLVEAFTEPGEPKEVICNASYEHEIDLLIMPHYCSCPLKRIFLESLSEYCLRNAKCPVLLVQKPPKLQSYMDMHTTTKFV</sequence>
<dbReference type="GeneID" id="113869889"/>
<evidence type="ECO:0000313" key="2">
    <source>
        <dbReference type="Proteomes" id="UP000694853"/>
    </source>
</evidence>
<dbReference type="SUPFAM" id="SSF52402">
    <property type="entry name" value="Adenine nucleotide alpha hydrolases-like"/>
    <property type="match status" value="1"/>
</dbReference>
<dbReference type="OrthoDB" id="1430076at2759"/>
<reference evidence="3" key="2">
    <citation type="submission" date="2025-08" db="UniProtKB">
        <authorList>
            <consortium name="RefSeq"/>
        </authorList>
    </citation>
    <scope>IDENTIFICATION</scope>
    <source>
        <tissue evidence="3">Young leaves</tissue>
    </source>
</reference>
<evidence type="ECO:0000313" key="3">
    <source>
        <dbReference type="RefSeq" id="XP_027362206.1"/>
    </source>
</evidence>
<keyword evidence="2" id="KW-1185">Reference proteome</keyword>
<proteinExistence type="predicted"/>
<dbReference type="KEGG" id="aprc:113869889"/>
<dbReference type="Gene3D" id="3.40.50.620">
    <property type="entry name" value="HUPs"/>
    <property type="match status" value="1"/>
</dbReference>
<dbReference type="RefSeq" id="XP_027362206.1">
    <property type="nucleotide sequence ID" value="XM_027506405.1"/>
</dbReference>
<accession>A0A8B8M0N1</accession>
<dbReference type="Pfam" id="PF00582">
    <property type="entry name" value="Usp"/>
    <property type="match status" value="1"/>
</dbReference>
<protein>
    <submittedName>
        <fullName evidence="3">Universal stress protein A-like protein</fullName>
    </submittedName>
</protein>
<dbReference type="InterPro" id="IPR006016">
    <property type="entry name" value="UspA"/>
</dbReference>
<dbReference type="PANTHER" id="PTHR31964">
    <property type="entry name" value="ADENINE NUCLEOTIDE ALPHA HYDROLASES-LIKE SUPERFAMILY PROTEIN"/>
    <property type="match status" value="1"/>
</dbReference>
<dbReference type="InterPro" id="IPR006015">
    <property type="entry name" value="Universal_stress_UspA"/>
</dbReference>
<name>A0A8B8M0N1_ABRPR</name>
<evidence type="ECO:0000259" key="1">
    <source>
        <dbReference type="Pfam" id="PF00582"/>
    </source>
</evidence>
<dbReference type="PRINTS" id="PR01438">
    <property type="entry name" value="UNVRSLSTRESS"/>
</dbReference>
<dbReference type="PANTHER" id="PTHR31964:SF134">
    <property type="entry name" value="ADENINE NUCLEOTIDE ALPHA HYDROLASES-LIKE SUPERFAMILY PROTEIN"/>
    <property type="match status" value="1"/>
</dbReference>
<organism evidence="2 3">
    <name type="scientific">Abrus precatorius</name>
    <name type="common">Indian licorice</name>
    <name type="synonym">Glycine abrus</name>
    <dbReference type="NCBI Taxonomy" id="3816"/>
    <lineage>
        <taxon>Eukaryota</taxon>
        <taxon>Viridiplantae</taxon>
        <taxon>Streptophyta</taxon>
        <taxon>Embryophyta</taxon>
        <taxon>Tracheophyta</taxon>
        <taxon>Spermatophyta</taxon>
        <taxon>Magnoliopsida</taxon>
        <taxon>eudicotyledons</taxon>
        <taxon>Gunneridae</taxon>
        <taxon>Pentapetalae</taxon>
        <taxon>rosids</taxon>
        <taxon>fabids</taxon>
        <taxon>Fabales</taxon>
        <taxon>Fabaceae</taxon>
        <taxon>Papilionoideae</taxon>
        <taxon>50 kb inversion clade</taxon>
        <taxon>NPAAA clade</taxon>
        <taxon>indigoferoid/millettioid clade</taxon>
        <taxon>Abreae</taxon>
        <taxon>Abrus</taxon>
    </lineage>
</organism>
<reference evidence="2" key="1">
    <citation type="journal article" date="2019" name="Toxins">
        <title>Detection of Abrin-Like and Prepropulchellin-Like Toxin Genes and Transcripts Using Whole Genome Sequencing and Full-Length Transcript Sequencing of Abrus precatorius.</title>
        <authorList>
            <person name="Hovde B.T."/>
            <person name="Daligault H.E."/>
            <person name="Hanschen E.R."/>
            <person name="Kunde Y.A."/>
            <person name="Johnson M.B."/>
            <person name="Starkenburg S.R."/>
            <person name="Johnson S.L."/>
        </authorList>
    </citation>
    <scope>NUCLEOTIDE SEQUENCE [LARGE SCALE GENOMIC DNA]</scope>
</reference>
<dbReference type="Proteomes" id="UP000694853">
    <property type="component" value="Unplaced"/>
</dbReference>
<feature type="domain" description="UspA" evidence="1">
    <location>
        <begin position="4"/>
        <end position="159"/>
    </location>
</feature>